<evidence type="ECO:0000259" key="8">
    <source>
        <dbReference type="Pfam" id="PF04116"/>
    </source>
</evidence>
<evidence type="ECO:0000256" key="1">
    <source>
        <dbReference type="ARBA" id="ARBA00004127"/>
    </source>
</evidence>
<feature type="transmembrane region" description="Helical" evidence="7">
    <location>
        <begin position="130"/>
        <end position="149"/>
    </location>
</feature>
<proteinExistence type="predicted"/>
<evidence type="ECO:0000313" key="9">
    <source>
        <dbReference type="EMBL" id="MEC4721877.1"/>
    </source>
</evidence>
<reference evidence="9 10" key="1">
    <citation type="submission" date="2023-10" db="EMBL/GenBank/DDBJ databases">
        <title>Noviherbaspirillum sp. CPCC 100848 genome assembly.</title>
        <authorList>
            <person name="Li X.Y."/>
            <person name="Fang X.M."/>
        </authorList>
    </citation>
    <scope>NUCLEOTIDE SEQUENCE [LARGE SCALE GENOMIC DNA]</scope>
    <source>
        <strain evidence="9 10">CPCC 100848</strain>
    </source>
</reference>
<sequence length="328" mass="37596">MIHILVEWFSEVHGWLFQAVVHPLLYAFSLGDITEEAFDGTEWFLIGLIELTLLFLILRPLEAWIPVKKNIDPAARRIDFLYTCVHRLGAFTLAVFFLLDPLFDAIAGHLRLVGVVHFNLESLWPGVTDIPLVAFFIYLVVLDFFDYWYHRSSHQIGWWWGLHSLHHSQADMNLWSDNRNHLLDDLLRDVYMAAIALVIGVEPSQYLLLVVVSRMQQSLQHANVRIHFGAIGERLMVSPRFHRTHHAIGIGHESAGQRKLRGCNFAVLFPVWDILFGSANFSKEFADTGVRDQLPPPQGKGRDYGSGFWAQQRLGLKRMLEFSIGKAS</sequence>
<dbReference type="EMBL" id="JAWIIV010000023">
    <property type="protein sequence ID" value="MEC4721877.1"/>
    <property type="molecule type" value="Genomic_DNA"/>
</dbReference>
<evidence type="ECO:0000256" key="7">
    <source>
        <dbReference type="SAM" id="Phobius"/>
    </source>
</evidence>
<dbReference type="Pfam" id="PF04116">
    <property type="entry name" value="FA_hydroxylase"/>
    <property type="match status" value="1"/>
</dbReference>
<keyword evidence="10" id="KW-1185">Reference proteome</keyword>
<protein>
    <submittedName>
        <fullName evidence="9">Sterol desaturase family protein</fullName>
    </submittedName>
</protein>
<evidence type="ECO:0000256" key="2">
    <source>
        <dbReference type="ARBA" id="ARBA00022692"/>
    </source>
</evidence>
<evidence type="ECO:0000256" key="3">
    <source>
        <dbReference type="ARBA" id="ARBA00022989"/>
    </source>
</evidence>
<feature type="domain" description="Fatty acid hydroxylase" evidence="8">
    <location>
        <begin position="135"/>
        <end position="278"/>
    </location>
</feature>
<organism evidence="9 10">
    <name type="scientific">Noviherbaspirillum album</name>
    <dbReference type="NCBI Taxonomy" id="3080276"/>
    <lineage>
        <taxon>Bacteria</taxon>
        <taxon>Pseudomonadati</taxon>
        <taxon>Pseudomonadota</taxon>
        <taxon>Betaproteobacteria</taxon>
        <taxon>Burkholderiales</taxon>
        <taxon>Oxalobacteraceae</taxon>
        <taxon>Noviherbaspirillum</taxon>
    </lineage>
</organism>
<accession>A0ABU6JE12</accession>
<dbReference type="InterPro" id="IPR051689">
    <property type="entry name" value="Sterol_desaturase/TMEM195"/>
</dbReference>
<dbReference type="Proteomes" id="UP001352263">
    <property type="component" value="Unassembled WGS sequence"/>
</dbReference>
<comment type="subcellular location">
    <subcellularLocation>
        <location evidence="1">Endomembrane system</location>
        <topology evidence="1">Multi-pass membrane protein</topology>
    </subcellularLocation>
</comment>
<keyword evidence="2 7" id="KW-0812">Transmembrane</keyword>
<comment type="caution">
    <text evidence="9">The sequence shown here is derived from an EMBL/GenBank/DDBJ whole genome shotgun (WGS) entry which is preliminary data.</text>
</comment>
<evidence type="ECO:0000313" key="10">
    <source>
        <dbReference type="Proteomes" id="UP001352263"/>
    </source>
</evidence>
<dbReference type="InterPro" id="IPR006694">
    <property type="entry name" value="Fatty_acid_hydroxylase"/>
</dbReference>
<gene>
    <name evidence="9" type="ORF">RY831_22165</name>
</gene>
<keyword evidence="5" id="KW-0443">Lipid metabolism</keyword>
<dbReference type="PANTHER" id="PTHR21624:SF1">
    <property type="entry name" value="ALKYLGLYCEROL MONOOXYGENASE"/>
    <property type="match status" value="1"/>
</dbReference>
<evidence type="ECO:0000256" key="6">
    <source>
        <dbReference type="ARBA" id="ARBA00023136"/>
    </source>
</evidence>
<evidence type="ECO:0000256" key="5">
    <source>
        <dbReference type="ARBA" id="ARBA00023098"/>
    </source>
</evidence>
<dbReference type="RefSeq" id="WP_326508561.1">
    <property type="nucleotide sequence ID" value="NZ_JAWIIV010000023.1"/>
</dbReference>
<dbReference type="PANTHER" id="PTHR21624">
    <property type="entry name" value="STEROL DESATURASE-RELATED PROTEIN"/>
    <property type="match status" value="1"/>
</dbReference>
<name>A0ABU6JE12_9BURK</name>
<keyword evidence="6 7" id="KW-0472">Membrane</keyword>
<evidence type="ECO:0000256" key="4">
    <source>
        <dbReference type="ARBA" id="ARBA00023002"/>
    </source>
</evidence>
<feature type="transmembrane region" description="Helical" evidence="7">
    <location>
        <begin position="88"/>
        <end position="110"/>
    </location>
</feature>
<keyword evidence="3 7" id="KW-1133">Transmembrane helix</keyword>
<keyword evidence="4" id="KW-0560">Oxidoreductase</keyword>